<feature type="transmembrane region" description="Helical" evidence="5">
    <location>
        <begin position="545"/>
        <end position="570"/>
    </location>
</feature>
<dbReference type="InterPro" id="IPR013525">
    <property type="entry name" value="ABC2_TM"/>
</dbReference>
<feature type="transmembrane region" description="Helical" evidence="5">
    <location>
        <begin position="635"/>
        <end position="653"/>
    </location>
</feature>
<reference evidence="7" key="1">
    <citation type="submission" date="2021-03" db="EMBL/GenBank/DDBJ databases">
        <title>Antimicrobial resistance genes in bacteria isolated from Japanese honey, and their potential for conferring macrolide and lincosamide resistance in the American foulbrood pathogen Paenibacillus larvae.</title>
        <authorList>
            <person name="Okamoto M."/>
            <person name="Kumagai M."/>
            <person name="Kanamori H."/>
            <person name="Takamatsu D."/>
        </authorList>
    </citation>
    <scope>NUCLEOTIDE SEQUENCE</scope>
    <source>
        <strain evidence="7">J40TS1</strain>
    </source>
</reference>
<evidence type="ECO:0000256" key="3">
    <source>
        <dbReference type="ARBA" id="ARBA00022989"/>
    </source>
</evidence>
<dbReference type="RefSeq" id="WP_213517866.1">
    <property type="nucleotide sequence ID" value="NZ_BOSE01000007.1"/>
</dbReference>
<feature type="domain" description="ABC-2 type transporter transmembrane" evidence="6">
    <location>
        <begin position="434"/>
        <end position="651"/>
    </location>
</feature>
<comment type="subcellular location">
    <subcellularLocation>
        <location evidence="1">Membrane</location>
        <topology evidence="1">Multi-pass membrane protein</topology>
    </subcellularLocation>
</comment>
<dbReference type="InterPro" id="IPR017500">
    <property type="entry name" value="Phage_infect_YhgE_N"/>
</dbReference>
<dbReference type="NCBIfam" id="TIGR03062">
    <property type="entry name" value="pip_yhgE_Cterm"/>
    <property type="match status" value="1"/>
</dbReference>
<dbReference type="NCBIfam" id="TIGR03057">
    <property type="entry name" value="xxxLxxG_by_4"/>
    <property type="match status" value="2"/>
</dbReference>
<dbReference type="InterPro" id="IPR023908">
    <property type="entry name" value="xxxLxxG_rpt"/>
</dbReference>
<dbReference type="Proteomes" id="UP000683139">
    <property type="component" value="Unassembled WGS sequence"/>
</dbReference>
<dbReference type="InterPro" id="IPR017501">
    <property type="entry name" value="Phage_infect_YhgE_C"/>
</dbReference>
<dbReference type="AlphaFoldDB" id="A0A919YRN2"/>
<dbReference type="Pfam" id="PF12698">
    <property type="entry name" value="ABC2_membrane_3"/>
    <property type="match status" value="2"/>
</dbReference>
<evidence type="ECO:0000256" key="4">
    <source>
        <dbReference type="ARBA" id="ARBA00023136"/>
    </source>
</evidence>
<feature type="transmembrane region" description="Helical" evidence="5">
    <location>
        <begin position="518"/>
        <end position="539"/>
    </location>
</feature>
<evidence type="ECO:0000256" key="2">
    <source>
        <dbReference type="ARBA" id="ARBA00022692"/>
    </source>
</evidence>
<dbReference type="PANTHER" id="PTHR43077:SF5">
    <property type="entry name" value="PHAGE INFECTION PROTEIN"/>
    <property type="match status" value="1"/>
</dbReference>
<keyword evidence="8" id="KW-1185">Reference proteome</keyword>
<dbReference type="GO" id="GO:0016020">
    <property type="term" value="C:membrane"/>
    <property type="evidence" value="ECO:0007669"/>
    <property type="project" value="UniProtKB-SubCell"/>
</dbReference>
<evidence type="ECO:0000313" key="8">
    <source>
        <dbReference type="Proteomes" id="UP000683139"/>
    </source>
</evidence>
<name>A0A919YRN2_9BACL</name>
<dbReference type="NCBIfam" id="TIGR03061">
    <property type="entry name" value="pip_yhgE_Nterm"/>
    <property type="match status" value="1"/>
</dbReference>
<dbReference type="GO" id="GO:0140359">
    <property type="term" value="F:ABC-type transporter activity"/>
    <property type="evidence" value="ECO:0007669"/>
    <property type="project" value="InterPro"/>
</dbReference>
<feature type="transmembrane region" description="Helical" evidence="5">
    <location>
        <begin position="20"/>
        <end position="43"/>
    </location>
</feature>
<gene>
    <name evidence="7" type="ORF">J40TS1_36240</name>
</gene>
<evidence type="ECO:0000256" key="1">
    <source>
        <dbReference type="ARBA" id="ARBA00004141"/>
    </source>
</evidence>
<accession>A0A919YRN2</accession>
<keyword evidence="3 5" id="KW-1133">Transmembrane helix</keyword>
<feature type="domain" description="ABC-2 type transporter transmembrane" evidence="6">
    <location>
        <begin position="25"/>
        <end position="165"/>
    </location>
</feature>
<dbReference type="InterPro" id="IPR051328">
    <property type="entry name" value="T7SS_ABC-Transporter"/>
</dbReference>
<evidence type="ECO:0000259" key="6">
    <source>
        <dbReference type="Pfam" id="PF12698"/>
    </source>
</evidence>
<comment type="caution">
    <text evidence="7">The sequence shown here is derived from an EMBL/GenBank/DDBJ whole genome shotgun (WGS) entry which is preliminary data.</text>
</comment>
<feature type="transmembrane region" description="Helical" evidence="5">
    <location>
        <begin position="477"/>
        <end position="497"/>
    </location>
</feature>
<organism evidence="7 8">
    <name type="scientific">Paenibacillus montaniterrae</name>
    <dbReference type="NCBI Taxonomy" id="429341"/>
    <lineage>
        <taxon>Bacteria</taxon>
        <taxon>Bacillati</taxon>
        <taxon>Bacillota</taxon>
        <taxon>Bacilli</taxon>
        <taxon>Bacillales</taxon>
        <taxon>Paenibacillaceae</taxon>
        <taxon>Paenibacillus</taxon>
    </lineage>
</organism>
<keyword evidence="2 5" id="KW-0812">Transmembrane</keyword>
<feature type="transmembrane region" description="Helical" evidence="5">
    <location>
        <begin position="577"/>
        <end position="596"/>
    </location>
</feature>
<evidence type="ECO:0000256" key="5">
    <source>
        <dbReference type="SAM" id="Phobius"/>
    </source>
</evidence>
<sequence>MSRKNQFAAEFSSIVRNPKVIIPVIAVMLIPLLYSAMFLGAFWDPYARLEKVPVAVVNEDQGAQLEGEQVSIGAEFVDKLKESDDFAWSFVTKEEALEGLEANRYYMMLEIPSQFSEQAVSLVTDAPEQAELIYTPNESFNFLASQIGNTAVSELSARLNQQITETYVTSIYDKLGEALEGLEAASDGAMQLANGAQDASKGAEELAAGQQTLGDGLLKVQTGTEKLNTAGKQLANGLTELNTGAQTLANGTSQLDKAGHSLQQGAQQLNSQYQSLHQGLVSSSEGTTSLKQGALQLQAGLSQLASQQQELAATESFKQLQAASDALVQGLLAKEEGEAQLVAGSQAVEAGLAQLETGSTELVGALTSADGGAKELAAGAASAADGSKQLAAGISELNSSTGQLIAGNKQLQDGQAELIDGLGKLKDGAKELSDKLGNANGEALNLTLTEQMKQQFAKPVAVEKEPYNVVPNYGTGFAPYFISLGLYVGCMLLTIVYSMREPAIKPASGTRWYLGKTATVLLISVLQALILGAAMLVILDLEVMHMAAFFGFLIITSVSFMMLIQLLCVALDNVGRFIAIVLLILQLTSSAGTFPLELVPGWLQTINPLLPMTYSVSGLKQAISSSSMNLYWDNVWVLLGFAVVCSALTFLYMNGSYRRKQQPQQASSEAKLITQ</sequence>
<proteinExistence type="predicted"/>
<evidence type="ECO:0000313" key="7">
    <source>
        <dbReference type="EMBL" id="GIP17982.1"/>
    </source>
</evidence>
<protein>
    <submittedName>
        <fullName evidence="7">Phage infection protein</fullName>
    </submittedName>
</protein>
<dbReference type="Gene3D" id="3.40.1710.10">
    <property type="entry name" value="abc type-2 transporter like domain"/>
    <property type="match status" value="1"/>
</dbReference>
<dbReference type="EMBL" id="BOSE01000007">
    <property type="protein sequence ID" value="GIP17982.1"/>
    <property type="molecule type" value="Genomic_DNA"/>
</dbReference>
<keyword evidence="4 5" id="KW-0472">Membrane</keyword>
<dbReference type="PANTHER" id="PTHR43077">
    <property type="entry name" value="TRANSPORT PERMEASE YVFS-RELATED"/>
    <property type="match status" value="1"/>
</dbReference>